<dbReference type="OrthoDB" id="9918506at2"/>
<evidence type="ECO:0000313" key="1">
    <source>
        <dbReference type="EMBL" id="EHY90017.1"/>
    </source>
</evidence>
<dbReference type="RefSeq" id="WP_005443138.1">
    <property type="nucleotide sequence ID" value="NZ_CM001466.1"/>
</dbReference>
<keyword evidence="2" id="KW-1185">Reference proteome</keyword>
<protein>
    <submittedName>
        <fullName evidence="1">Uncharacterized protein</fullName>
    </submittedName>
</protein>
<gene>
    <name evidence="1" type="ORF">SacazDRAFT_03136</name>
</gene>
<dbReference type="Proteomes" id="UP000004705">
    <property type="component" value="Chromosome"/>
</dbReference>
<reference evidence="1 2" key="1">
    <citation type="journal article" date="2012" name="Stand. Genomic Sci.">
        <title>Genome sequence of the soil bacterium Saccharomonospora azurea type strain (NA-128(T)).</title>
        <authorList>
            <person name="Klenk H.P."/>
            <person name="Held B."/>
            <person name="Lucas S."/>
            <person name="Lapidus A."/>
            <person name="Copeland A."/>
            <person name="Hammon N."/>
            <person name="Pitluck S."/>
            <person name="Goodwin L.A."/>
            <person name="Han C."/>
            <person name="Tapia R."/>
            <person name="Brambilla E.M."/>
            <person name="Potter G."/>
            <person name="Land M."/>
            <person name="Ivanova N."/>
            <person name="Rohde M."/>
            <person name="Goker M."/>
            <person name="Detter J.C."/>
            <person name="Kyrpides N.C."/>
            <person name="Woyke T."/>
        </authorList>
    </citation>
    <scope>NUCLEOTIDE SEQUENCE [LARGE SCALE GENOMIC DNA]</scope>
    <source>
        <strain evidence="1 2">NA-128</strain>
    </source>
</reference>
<name>H8GEV6_9PSEU</name>
<evidence type="ECO:0000313" key="2">
    <source>
        <dbReference type="Proteomes" id="UP000004705"/>
    </source>
</evidence>
<dbReference type="EMBL" id="CM001466">
    <property type="protein sequence ID" value="EHY90017.1"/>
    <property type="molecule type" value="Genomic_DNA"/>
</dbReference>
<organism evidence="1 2">
    <name type="scientific">Saccharomonospora azurea NA-128</name>
    <dbReference type="NCBI Taxonomy" id="882081"/>
    <lineage>
        <taxon>Bacteria</taxon>
        <taxon>Bacillati</taxon>
        <taxon>Actinomycetota</taxon>
        <taxon>Actinomycetes</taxon>
        <taxon>Pseudonocardiales</taxon>
        <taxon>Pseudonocardiaceae</taxon>
        <taxon>Saccharomonospora</taxon>
    </lineage>
</organism>
<dbReference type="HOGENOM" id="CLU_2883211_0_0_11"/>
<accession>H8GEV6</accession>
<dbReference type="AlphaFoldDB" id="H8GEV6"/>
<sequence length="63" mass="7199">MARKLPIQEITRGKWVRANDGDWWQVTKTDVDVRSKTVVLHTRNKAGKTGWVQGAIGDLRVVR</sequence>
<proteinExistence type="predicted"/>